<dbReference type="GO" id="GO:0009279">
    <property type="term" value="C:cell outer membrane"/>
    <property type="evidence" value="ECO:0007669"/>
    <property type="project" value="UniProtKB-SubCell"/>
</dbReference>
<feature type="domain" description="TonB-dependent receptor-like beta-barrel" evidence="3">
    <location>
        <begin position="399"/>
        <end position="841"/>
    </location>
</feature>
<dbReference type="NCBIfam" id="TIGR04057">
    <property type="entry name" value="SusC_RagA_signa"/>
    <property type="match status" value="1"/>
</dbReference>
<dbReference type="InterPro" id="IPR037066">
    <property type="entry name" value="Plug_dom_sf"/>
</dbReference>
<organism evidence="5 6">
    <name type="scientific">Chitinophaga sancti</name>
    <dbReference type="NCBI Taxonomy" id="1004"/>
    <lineage>
        <taxon>Bacteria</taxon>
        <taxon>Pseudomonadati</taxon>
        <taxon>Bacteroidota</taxon>
        <taxon>Chitinophagia</taxon>
        <taxon>Chitinophagales</taxon>
        <taxon>Chitinophagaceae</taxon>
        <taxon>Chitinophaga</taxon>
    </lineage>
</organism>
<keyword evidence="2" id="KW-0798">TonB box</keyword>
<evidence type="ECO:0000313" key="5">
    <source>
        <dbReference type="EMBL" id="SFW57554.1"/>
    </source>
</evidence>
<comment type="subcellular location">
    <subcellularLocation>
        <location evidence="1">Cell outer membrane</location>
        <topology evidence="1">Multi-pass membrane protein</topology>
    </subcellularLocation>
</comment>
<dbReference type="Pfam" id="PF13715">
    <property type="entry name" value="CarbopepD_reg_2"/>
    <property type="match status" value="1"/>
</dbReference>
<dbReference type="NCBIfam" id="TIGR04056">
    <property type="entry name" value="OMP_RagA_SusC"/>
    <property type="match status" value="1"/>
</dbReference>
<keyword evidence="1" id="KW-0813">Transport</keyword>
<feature type="domain" description="TonB-dependent receptor plug" evidence="4">
    <location>
        <begin position="130"/>
        <end position="234"/>
    </location>
</feature>
<dbReference type="SUPFAM" id="SSF56935">
    <property type="entry name" value="Porins"/>
    <property type="match status" value="1"/>
</dbReference>
<keyword evidence="1 2" id="KW-0472">Membrane</keyword>
<dbReference type="EMBL" id="FPIZ01000007">
    <property type="protein sequence ID" value="SFW57554.1"/>
    <property type="molecule type" value="Genomic_DNA"/>
</dbReference>
<reference evidence="5 6" key="1">
    <citation type="submission" date="2016-11" db="EMBL/GenBank/DDBJ databases">
        <authorList>
            <person name="Jaros S."/>
            <person name="Januszkiewicz K."/>
            <person name="Wedrychowicz H."/>
        </authorList>
    </citation>
    <scope>NUCLEOTIDE SEQUENCE [LARGE SCALE GENOMIC DNA]</scope>
    <source>
        <strain evidence="5 6">DSM 784</strain>
    </source>
</reference>
<dbReference type="InterPro" id="IPR039426">
    <property type="entry name" value="TonB-dep_rcpt-like"/>
</dbReference>
<dbReference type="InterPro" id="IPR023996">
    <property type="entry name" value="TonB-dep_OMP_SusC/RagA"/>
</dbReference>
<dbReference type="SUPFAM" id="SSF49464">
    <property type="entry name" value="Carboxypeptidase regulatory domain-like"/>
    <property type="match status" value="1"/>
</dbReference>
<sequence>MNSTVMAVHKKWTAGWLFVALFLTLSFPATMFAATYADIVIKGKVVDETGEPMQAVSVAIKGTPRGTTTQQDGSFTITANENATLVFSFIGYANQEVPVGGQATLSITMKKNASQLDQVVVVGYGTQRRSQVVGSVSSVKGVEITKQPVLTAAQGLQAKTPGVQVTASGSPGAQPQLRIRGVSSVTGDANPIYVVDNVITTDITNINSSDIESIEVLKDASSQAIYGSRAGNGVVLVTTKKGKSGKMKISLDAYSGFRTPTSKVKMADGKAYAQYSNEANIRANASPIFNLDTINTNTDWFDQITRNGIIQNYNINLSGGTEKTTYFFSAGYFKDNGIVKGNDYQRGVVRINNEYRPASWIKFGHNLNLSLAKSNNKNNEFGNAYRMAPSTPVKYADGSWGFEKNLSVANPVADLNYTNDFLNTLRLQGNVFADVSPIKGLNWHSSFNFDQRQNYATNYTPSYKIWSGQKNDTSILKKGNGKNFYYVIDNNLTYNHTFENKHEVSVTVGYSAERSKGDTLNASVKGVPNKRNLWYLNQGDLANVEIYNYGLLIQRASAYGRLTYTYDRKYNLSGSIRRDGSSNFPSSEKWGTFYSAGASWIVTEEGFMQDQHVFDELKLRVGYGRVGNDNVSGLATLNSVSNTEYYYNFGGTPYAPLPGLTIDQIRDARATWEPTTGVDAGIEFTLLNRQLSGSVSYYNKLTSAYVNVTVPSTLGDADNTVYSRAADIRNKGVEINLNWNKKVNKDFSYFIGGNITFNKNNVEKVKGNLQLKGGSLGNGNIVTYTVVGKEIGSFWVYETDGIYQTQAEIDNSAHITGAAVGDFRYKDTNGDGSINDKDRVFKGSYQPKVFYGINAGFSYKKFDFSMDMYGNAGNKVFNGKKAVRLGNDNVEAKVATNRWTSTNTGTAIPRASNAIPTPSDYFVESGSFFRINNITLGYTVPVNSWAGINNLRIFATAQNPVIFKKYSGYTPELPGTAIASGIELNIYPVTTTYTAGFNLTF</sequence>
<name>A0A1K1QC74_9BACT</name>
<accession>A0A1K1QC74</accession>
<comment type="similarity">
    <text evidence="1 2">Belongs to the TonB-dependent receptor family.</text>
</comment>
<dbReference type="AlphaFoldDB" id="A0A1K1QC74"/>
<dbReference type="InterPro" id="IPR008969">
    <property type="entry name" value="CarboxyPept-like_regulatory"/>
</dbReference>
<evidence type="ECO:0000313" key="6">
    <source>
        <dbReference type="Proteomes" id="UP000183788"/>
    </source>
</evidence>
<dbReference type="Pfam" id="PF07715">
    <property type="entry name" value="Plug"/>
    <property type="match status" value="1"/>
</dbReference>
<evidence type="ECO:0000259" key="3">
    <source>
        <dbReference type="Pfam" id="PF00593"/>
    </source>
</evidence>
<keyword evidence="1" id="KW-0998">Cell outer membrane</keyword>
<evidence type="ECO:0000256" key="1">
    <source>
        <dbReference type="PROSITE-ProRule" id="PRU01360"/>
    </source>
</evidence>
<dbReference type="InterPro" id="IPR023997">
    <property type="entry name" value="TonB-dep_OMP_SusC/RagA_CS"/>
</dbReference>
<keyword evidence="1" id="KW-0812">Transmembrane</keyword>
<evidence type="ECO:0000256" key="2">
    <source>
        <dbReference type="RuleBase" id="RU003357"/>
    </source>
</evidence>
<dbReference type="Pfam" id="PF00593">
    <property type="entry name" value="TonB_dep_Rec_b-barrel"/>
    <property type="match status" value="1"/>
</dbReference>
<dbReference type="Gene3D" id="2.170.130.10">
    <property type="entry name" value="TonB-dependent receptor, plug domain"/>
    <property type="match status" value="1"/>
</dbReference>
<proteinExistence type="inferred from homology"/>
<dbReference type="InterPro" id="IPR000531">
    <property type="entry name" value="Beta-barrel_TonB"/>
</dbReference>
<dbReference type="PROSITE" id="PS52016">
    <property type="entry name" value="TONB_DEPENDENT_REC_3"/>
    <property type="match status" value="1"/>
</dbReference>
<dbReference type="InterPro" id="IPR012910">
    <property type="entry name" value="Plug_dom"/>
</dbReference>
<dbReference type="Gene3D" id="2.60.40.1120">
    <property type="entry name" value="Carboxypeptidase-like, regulatory domain"/>
    <property type="match status" value="1"/>
</dbReference>
<dbReference type="RefSeq" id="WP_218164025.1">
    <property type="nucleotide sequence ID" value="NZ_CBHWAX010000027.1"/>
</dbReference>
<protein>
    <submittedName>
        <fullName evidence="5">TonB-linked outer membrane protein, SusC/RagA family</fullName>
    </submittedName>
</protein>
<keyword evidence="1" id="KW-1134">Transmembrane beta strand</keyword>
<dbReference type="Proteomes" id="UP000183788">
    <property type="component" value="Unassembled WGS sequence"/>
</dbReference>
<evidence type="ECO:0000259" key="4">
    <source>
        <dbReference type="Pfam" id="PF07715"/>
    </source>
</evidence>
<gene>
    <name evidence="5" type="ORF">SAMN05661012_02693</name>
</gene>
<dbReference type="STRING" id="1004.SAMN05661012_02693"/>